<proteinExistence type="predicted"/>
<sequence length="440" mass="49569">MSRMTTERFFGGVDGRIQYLHSTLEFVSEQEPTEADLIDWILEHTPAGSKATRRSGQEQTVRRNISFLESIDLLDSTPDGYHTTNKGETFWRHNEPLVMYEGLEKAVDGFREIARIIPNGHRTVDEIQAHLRNAYPDHELPKGVVTKHLDWLKSLELVTENDGIYSIPIEDGEFEVGAAYNRWFIHDVLKGERYKGIAKPSALPLVLIFTGDSGDAYGYEDKFLENDTFLYTGEGTEGDMTMDGGNKAIRDHKENDKSLHLFESTDLPWIVTYLGEYEYIGYESRTLEDENDDPRDAFQFRLAPVGGTEIELEEGTPASLSDAKLFEKAKQSSPTGSPTSSSRSGGRSYPRSEYVREFALRMADGICQGCEQDAPFVTSTGEPFLEVHHLTRQSDGGPDAPENVIALCPNCHRRVHQGRDGDAFNQKLMAKAERRNAKFL</sequence>
<evidence type="ECO:0000256" key="1">
    <source>
        <dbReference type="SAM" id="MobiDB-lite"/>
    </source>
</evidence>
<dbReference type="GO" id="GO:0004519">
    <property type="term" value="F:endonuclease activity"/>
    <property type="evidence" value="ECO:0007669"/>
    <property type="project" value="UniProtKB-KW"/>
</dbReference>
<feature type="domain" description="HNH nuclease" evidence="2">
    <location>
        <begin position="354"/>
        <end position="413"/>
    </location>
</feature>
<organism evidence="3 4">
    <name type="scientific">Natronococcus pandeyae</name>
    <dbReference type="NCBI Taxonomy" id="2055836"/>
    <lineage>
        <taxon>Archaea</taxon>
        <taxon>Methanobacteriati</taxon>
        <taxon>Methanobacteriota</taxon>
        <taxon>Stenosarchaea group</taxon>
        <taxon>Halobacteria</taxon>
        <taxon>Halobacteriales</taxon>
        <taxon>Natrialbaceae</taxon>
        <taxon>Natronococcus</taxon>
    </lineage>
</organism>
<dbReference type="GO" id="GO:0003676">
    <property type="term" value="F:nucleic acid binding"/>
    <property type="evidence" value="ECO:0007669"/>
    <property type="project" value="InterPro"/>
</dbReference>
<accession>A0A8J8Q0U8</accession>
<feature type="region of interest" description="Disordered" evidence="1">
    <location>
        <begin position="326"/>
        <end position="350"/>
    </location>
</feature>
<dbReference type="Proteomes" id="UP000766904">
    <property type="component" value="Unassembled WGS sequence"/>
</dbReference>
<dbReference type="InterPro" id="IPR058712">
    <property type="entry name" value="SRA_ScoMcrA"/>
</dbReference>
<gene>
    <name evidence="3" type="ORF">CV102_17250</name>
</gene>
<comment type="caution">
    <text evidence="3">The sequence shown here is derived from an EMBL/GenBank/DDBJ whole genome shotgun (WGS) entry which is preliminary data.</text>
</comment>
<dbReference type="AlphaFoldDB" id="A0A8J8Q0U8"/>
<keyword evidence="3" id="KW-0540">Nuclease</keyword>
<keyword evidence="4" id="KW-1185">Reference proteome</keyword>
<evidence type="ECO:0000313" key="4">
    <source>
        <dbReference type="Proteomes" id="UP000766904"/>
    </source>
</evidence>
<dbReference type="CDD" id="cd00085">
    <property type="entry name" value="HNHc"/>
    <property type="match status" value="1"/>
</dbReference>
<dbReference type="InterPro" id="IPR002711">
    <property type="entry name" value="HNH"/>
</dbReference>
<name>A0A8J8Q0U8_9EURY</name>
<dbReference type="Gene3D" id="1.10.30.50">
    <property type="match status" value="1"/>
</dbReference>
<evidence type="ECO:0000313" key="3">
    <source>
        <dbReference type="EMBL" id="TYL37366.1"/>
    </source>
</evidence>
<keyword evidence="3" id="KW-0378">Hydrolase</keyword>
<dbReference type="SMART" id="SM00507">
    <property type="entry name" value="HNHc"/>
    <property type="match status" value="1"/>
</dbReference>
<reference evidence="3" key="1">
    <citation type="submission" date="2017-11" db="EMBL/GenBank/DDBJ databases">
        <authorList>
            <person name="Kajale S.C."/>
            <person name="Sharma A."/>
        </authorList>
    </citation>
    <scope>NUCLEOTIDE SEQUENCE</scope>
    <source>
        <strain evidence="3">LS1_42</strain>
    </source>
</reference>
<dbReference type="GO" id="GO:0008270">
    <property type="term" value="F:zinc ion binding"/>
    <property type="evidence" value="ECO:0007669"/>
    <property type="project" value="InterPro"/>
</dbReference>
<dbReference type="Pfam" id="PF26348">
    <property type="entry name" value="SRA_ScoMcrA"/>
    <property type="match status" value="1"/>
</dbReference>
<evidence type="ECO:0000259" key="2">
    <source>
        <dbReference type="SMART" id="SM00507"/>
    </source>
</evidence>
<dbReference type="EMBL" id="PHNJ01000010">
    <property type="protein sequence ID" value="TYL37366.1"/>
    <property type="molecule type" value="Genomic_DNA"/>
</dbReference>
<keyword evidence="3" id="KW-0255">Endonuclease</keyword>
<protein>
    <submittedName>
        <fullName evidence="3">HNH endonuclease</fullName>
    </submittedName>
</protein>
<dbReference type="RefSeq" id="WP_148859228.1">
    <property type="nucleotide sequence ID" value="NZ_PHNJ01000010.1"/>
</dbReference>
<dbReference type="OrthoDB" id="192298at2157"/>
<dbReference type="Pfam" id="PF01844">
    <property type="entry name" value="HNH"/>
    <property type="match status" value="1"/>
</dbReference>
<dbReference type="InterPro" id="IPR003615">
    <property type="entry name" value="HNH_nuc"/>
</dbReference>
<feature type="compositionally biased region" description="Low complexity" evidence="1">
    <location>
        <begin position="332"/>
        <end position="350"/>
    </location>
</feature>